<dbReference type="Proteomes" id="UP001372338">
    <property type="component" value="Unassembled WGS sequence"/>
</dbReference>
<gene>
    <name evidence="1" type="ORF">RIF29_29114</name>
</gene>
<organism evidence="1 2">
    <name type="scientific">Crotalaria pallida</name>
    <name type="common">Smooth rattlebox</name>
    <name type="synonym">Crotalaria striata</name>
    <dbReference type="NCBI Taxonomy" id="3830"/>
    <lineage>
        <taxon>Eukaryota</taxon>
        <taxon>Viridiplantae</taxon>
        <taxon>Streptophyta</taxon>
        <taxon>Embryophyta</taxon>
        <taxon>Tracheophyta</taxon>
        <taxon>Spermatophyta</taxon>
        <taxon>Magnoliopsida</taxon>
        <taxon>eudicotyledons</taxon>
        <taxon>Gunneridae</taxon>
        <taxon>Pentapetalae</taxon>
        <taxon>rosids</taxon>
        <taxon>fabids</taxon>
        <taxon>Fabales</taxon>
        <taxon>Fabaceae</taxon>
        <taxon>Papilionoideae</taxon>
        <taxon>50 kb inversion clade</taxon>
        <taxon>genistoids sensu lato</taxon>
        <taxon>core genistoids</taxon>
        <taxon>Crotalarieae</taxon>
        <taxon>Crotalaria</taxon>
    </lineage>
</organism>
<evidence type="ECO:0000313" key="1">
    <source>
        <dbReference type="EMBL" id="KAK7255695.1"/>
    </source>
</evidence>
<accession>A0AAN9EG45</accession>
<name>A0AAN9EG45_CROPI</name>
<proteinExistence type="predicted"/>
<evidence type="ECO:0000313" key="2">
    <source>
        <dbReference type="Proteomes" id="UP001372338"/>
    </source>
</evidence>
<reference evidence="1 2" key="1">
    <citation type="submission" date="2024-01" db="EMBL/GenBank/DDBJ databases">
        <title>The genomes of 5 underutilized Papilionoideae crops provide insights into root nodulation and disease resistanc.</title>
        <authorList>
            <person name="Yuan L."/>
        </authorList>
    </citation>
    <scope>NUCLEOTIDE SEQUENCE [LARGE SCALE GENOMIC DNA]</scope>
    <source>
        <strain evidence="1">ZHUSHIDOU_FW_LH</strain>
        <tissue evidence="1">Leaf</tissue>
    </source>
</reference>
<keyword evidence="2" id="KW-1185">Reference proteome</keyword>
<protein>
    <submittedName>
        <fullName evidence="1">Uncharacterized protein</fullName>
    </submittedName>
</protein>
<dbReference type="AlphaFoldDB" id="A0AAN9EG45"/>
<dbReference type="EMBL" id="JAYWIO010000006">
    <property type="protein sequence ID" value="KAK7255695.1"/>
    <property type="molecule type" value="Genomic_DNA"/>
</dbReference>
<comment type="caution">
    <text evidence="1">The sequence shown here is derived from an EMBL/GenBank/DDBJ whole genome shotgun (WGS) entry which is preliminary data.</text>
</comment>
<sequence>MAPSYPALSPALHTITVPSRERSSCRLRTQIHQWCIKVNQGLELCLFLRRRRDPHLASLWACYARCLLKGIEAKCLFILVFFRI</sequence>